<dbReference type="EMBL" id="ADXJ01001332">
    <property type="protein sequence ID" value="EFR98661.1"/>
    <property type="molecule type" value="Genomic_DNA"/>
</dbReference>
<protein>
    <submittedName>
        <fullName evidence="1">DNA polymerase</fullName>
    </submittedName>
</protein>
<proteinExistence type="predicted"/>
<evidence type="ECO:0000313" key="1">
    <source>
        <dbReference type="EMBL" id="EFR98661.1"/>
    </source>
</evidence>
<dbReference type="HOGENOM" id="CLU_3361353_0_0_9"/>
<name>E3ZUN6_LISSE</name>
<reference evidence="1" key="1">
    <citation type="journal article" date="2010" name="Microbiol. Resour. Announc.">
        <title>Comparative genomics of the bacterial genus Listeria: Genome evolution is characterized by limited gene acquisition and limited gene loss.</title>
        <authorList>
            <person name="den Bakker H.C."/>
            <person name="Cummings C.A."/>
            <person name="Ferreira V."/>
            <person name="Vatta P."/>
            <person name="Orsi R.H."/>
            <person name="Degoricija L."/>
            <person name="Barker M."/>
            <person name="Petrauskene O."/>
            <person name="Furtado M.R."/>
            <person name="Wiedmann M."/>
        </authorList>
    </citation>
    <scope>NUCLEOTIDE SEQUENCE [LARGE SCALE GENOMIC DNA]</scope>
    <source>
        <strain evidence="1">FSL N1-067</strain>
    </source>
</reference>
<sequence>MVHGTLLGLPASLDMMSKALRLAQEKDNEGKALIRY</sequence>
<accession>E3ZUN6</accession>
<feature type="non-terminal residue" evidence="1">
    <location>
        <position position="36"/>
    </location>
</feature>
<comment type="caution">
    <text evidence="1">The sequence shown here is derived from an EMBL/GenBank/DDBJ whole genome shotgun (WGS) entry which is preliminary data.</text>
</comment>
<dbReference type="AlphaFoldDB" id="E3ZUN6"/>
<gene>
    <name evidence="1" type="ORF">NT03LS_3434</name>
</gene>
<dbReference type="Proteomes" id="UP000004302">
    <property type="component" value="Chromosome"/>
</dbReference>
<organism evidence="1">
    <name type="scientific">Listeria seeligeri FSL N1-067</name>
    <dbReference type="NCBI Taxonomy" id="702453"/>
    <lineage>
        <taxon>Bacteria</taxon>
        <taxon>Bacillati</taxon>
        <taxon>Bacillota</taxon>
        <taxon>Bacilli</taxon>
        <taxon>Bacillales</taxon>
        <taxon>Listeriaceae</taxon>
        <taxon>Listeria</taxon>
    </lineage>
</organism>